<dbReference type="CDD" id="cd00118">
    <property type="entry name" value="LysM"/>
    <property type="match status" value="1"/>
</dbReference>
<feature type="region of interest" description="Disordered" evidence="1">
    <location>
        <begin position="137"/>
        <end position="175"/>
    </location>
</feature>
<feature type="compositionally biased region" description="Basic and acidic residues" evidence="1">
    <location>
        <begin position="137"/>
        <end position="146"/>
    </location>
</feature>
<protein>
    <submittedName>
        <fullName evidence="3">Pectate lyase</fullName>
    </submittedName>
</protein>
<sequence>MSSDGKVQLWFWQTRDGIGADRKKYHILGAGETLRSLSLMYRTSIQKLLQWNSIPDSTKIYLGQKLIVEVDANASASDELKTLDLSTSVQFGKLSYENLDFVASNQTKSKNVEAQWATQRLAMLAKEYFPSLDDKELDDAKAKTDEAAVEEESDSDDDMAMDEDDAGEEGEDDEE</sequence>
<feature type="domain" description="LysM" evidence="2">
    <location>
        <begin position="24"/>
        <end position="68"/>
    </location>
</feature>
<dbReference type="InterPro" id="IPR036779">
    <property type="entry name" value="LysM_dom_sf"/>
</dbReference>
<proteinExistence type="predicted"/>
<name>A0A0W8DGQ8_PHYNI</name>
<dbReference type="Pfam" id="PF01476">
    <property type="entry name" value="LysM"/>
    <property type="match status" value="1"/>
</dbReference>
<comment type="caution">
    <text evidence="3">The sequence shown here is derived from an EMBL/GenBank/DDBJ whole genome shotgun (WGS) entry which is preliminary data.</text>
</comment>
<dbReference type="SUPFAM" id="SSF54106">
    <property type="entry name" value="LysM domain"/>
    <property type="match status" value="1"/>
</dbReference>
<dbReference type="EMBL" id="LNFP01000220">
    <property type="protein sequence ID" value="KUF95550.1"/>
    <property type="molecule type" value="Genomic_DNA"/>
</dbReference>
<keyword evidence="3" id="KW-0456">Lyase</keyword>
<accession>A0A0W8DGQ8</accession>
<feature type="compositionally biased region" description="Acidic residues" evidence="1">
    <location>
        <begin position="147"/>
        <end position="175"/>
    </location>
</feature>
<organism evidence="3 4">
    <name type="scientific">Phytophthora nicotianae</name>
    <name type="common">Potato buckeye rot agent</name>
    <name type="synonym">Phytophthora parasitica</name>
    <dbReference type="NCBI Taxonomy" id="4792"/>
    <lineage>
        <taxon>Eukaryota</taxon>
        <taxon>Sar</taxon>
        <taxon>Stramenopiles</taxon>
        <taxon>Oomycota</taxon>
        <taxon>Peronosporomycetes</taxon>
        <taxon>Peronosporales</taxon>
        <taxon>Peronosporaceae</taxon>
        <taxon>Phytophthora</taxon>
    </lineage>
</organism>
<dbReference type="Gene3D" id="3.10.350.10">
    <property type="entry name" value="LysM domain"/>
    <property type="match status" value="1"/>
</dbReference>
<evidence type="ECO:0000259" key="2">
    <source>
        <dbReference type="PROSITE" id="PS51782"/>
    </source>
</evidence>
<dbReference type="Proteomes" id="UP000054636">
    <property type="component" value="Unassembled WGS sequence"/>
</dbReference>
<gene>
    <name evidence="3" type="ORF">AM588_10009720</name>
</gene>
<dbReference type="AlphaFoldDB" id="A0A0W8DGQ8"/>
<evidence type="ECO:0000256" key="1">
    <source>
        <dbReference type="SAM" id="MobiDB-lite"/>
    </source>
</evidence>
<evidence type="ECO:0000313" key="3">
    <source>
        <dbReference type="EMBL" id="KUF95550.1"/>
    </source>
</evidence>
<evidence type="ECO:0000313" key="4">
    <source>
        <dbReference type="Proteomes" id="UP000054636"/>
    </source>
</evidence>
<reference evidence="3 4" key="1">
    <citation type="submission" date="2015-11" db="EMBL/GenBank/DDBJ databases">
        <title>Genomes and virulence difference between two physiological races of Phytophthora nicotianae.</title>
        <authorList>
            <person name="Liu H."/>
            <person name="Ma X."/>
            <person name="Yu H."/>
            <person name="Fang D."/>
            <person name="Li Y."/>
            <person name="Wang X."/>
            <person name="Wang W."/>
            <person name="Dong Y."/>
            <person name="Xiao B."/>
        </authorList>
    </citation>
    <scope>NUCLEOTIDE SEQUENCE [LARGE SCALE GENOMIC DNA]</scope>
    <source>
        <strain evidence="4">race 1</strain>
    </source>
</reference>
<dbReference type="InterPro" id="IPR018392">
    <property type="entry name" value="LysM"/>
</dbReference>
<dbReference type="GO" id="GO:0016829">
    <property type="term" value="F:lyase activity"/>
    <property type="evidence" value="ECO:0007669"/>
    <property type="project" value="UniProtKB-KW"/>
</dbReference>
<dbReference type="SMART" id="SM00257">
    <property type="entry name" value="LysM"/>
    <property type="match status" value="1"/>
</dbReference>
<dbReference type="PROSITE" id="PS51782">
    <property type="entry name" value="LYSM"/>
    <property type="match status" value="1"/>
</dbReference>